<protein>
    <submittedName>
        <fullName evidence="1">Phosphate-selective porin O and P</fullName>
    </submittedName>
</protein>
<gene>
    <name evidence="1" type="ordered locus">Cpin_1222</name>
</gene>
<reference evidence="2" key="1">
    <citation type="submission" date="2009-08" db="EMBL/GenBank/DDBJ databases">
        <title>The complete genome of Chitinophaga pinensis DSM 2588.</title>
        <authorList>
            <consortium name="US DOE Joint Genome Institute (JGI-PGF)"/>
            <person name="Lucas S."/>
            <person name="Copeland A."/>
            <person name="Lapidus A."/>
            <person name="Glavina del Rio T."/>
            <person name="Dalin E."/>
            <person name="Tice H."/>
            <person name="Bruce D."/>
            <person name="Goodwin L."/>
            <person name="Pitluck S."/>
            <person name="Kyrpides N."/>
            <person name="Mavromatis K."/>
            <person name="Ivanova N."/>
            <person name="Mikhailova N."/>
            <person name="Sims D."/>
            <person name="Meinche L."/>
            <person name="Brettin T."/>
            <person name="Detter J.C."/>
            <person name="Han C."/>
            <person name="Larimer F."/>
            <person name="Land M."/>
            <person name="Hauser L."/>
            <person name="Markowitz V."/>
            <person name="Cheng J.-F."/>
            <person name="Hugenholtz P."/>
            <person name="Woyke T."/>
            <person name="Wu D."/>
            <person name="Spring S."/>
            <person name="Klenk H.-P."/>
            <person name="Eisen J.A."/>
        </authorList>
    </citation>
    <scope>NUCLEOTIDE SEQUENCE [LARGE SCALE GENOMIC DNA]</scope>
    <source>
        <strain evidence="2">ATCC 43595 / DSM 2588 / LMG 13176 / NBRC 15968 / NCIMB 11800 / UQM 2034</strain>
    </source>
</reference>
<dbReference type="RefSeq" id="WP_012788896.1">
    <property type="nucleotide sequence ID" value="NC_013132.1"/>
</dbReference>
<dbReference type="Gene3D" id="2.40.160.10">
    <property type="entry name" value="Porin"/>
    <property type="match status" value="1"/>
</dbReference>
<evidence type="ECO:0000313" key="2">
    <source>
        <dbReference type="Proteomes" id="UP000002215"/>
    </source>
</evidence>
<accession>A0A979G0T7</accession>
<organism evidence="1 2">
    <name type="scientific">Chitinophaga pinensis (strain ATCC 43595 / DSM 2588 / LMG 13176 / NBRC 15968 / NCIMB 11800 / UQM 2034)</name>
    <dbReference type="NCBI Taxonomy" id="485918"/>
    <lineage>
        <taxon>Bacteria</taxon>
        <taxon>Pseudomonadati</taxon>
        <taxon>Bacteroidota</taxon>
        <taxon>Chitinophagia</taxon>
        <taxon>Chitinophagales</taxon>
        <taxon>Chitinophagaceae</taxon>
        <taxon>Chitinophaga</taxon>
    </lineage>
</organism>
<name>A0A979G0T7_CHIPD</name>
<dbReference type="SUPFAM" id="SSF56935">
    <property type="entry name" value="Porins"/>
    <property type="match status" value="1"/>
</dbReference>
<dbReference type="InterPro" id="IPR023614">
    <property type="entry name" value="Porin_dom_sf"/>
</dbReference>
<reference evidence="1 2" key="2">
    <citation type="journal article" date="2010" name="Stand. Genomic Sci.">
        <title>Complete genome sequence of Chitinophaga pinensis type strain (UQM 2034).</title>
        <authorList>
            <person name="Glavina Del Rio T."/>
            <person name="Abt B."/>
            <person name="Spring S."/>
            <person name="Lapidus A."/>
            <person name="Nolan M."/>
            <person name="Tice H."/>
            <person name="Copeland A."/>
            <person name="Cheng J.F."/>
            <person name="Chen F."/>
            <person name="Bruce D."/>
            <person name="Goodwin L."/>
            <person name="Pitluck S."/>
            <person name="Ivanova N."/>
            <person name="Mavromatis K."/>
            <person name="Mikhailova N."/>
            <person name="Pati A."/>
            <person name="Chen A."/>
            <person name="Palaniappan K."/>
            <person name="Land M."/>
            <person name="Hauser L."/>
            <person name="Chang Y.J."/>
            <person name="Jeffries C.D."/>
            <person name="Chain P."/>
            <person name="Saunders E."/>
            <person name="Detter J.C."/>
            <person name="Brettin T."/>
            <person name="Rohde M."/>
            <person name="Goker M."/>
            <person name="Bristow J."/>
            <person name="Eisen J.A."/>
            <person name="Markowitz V."/>
            <person name="Hugenholtz P."/>
            <person name="Kyrpides N.C."/>
            <person name="Klenk H.P."/>
            <person name="Lucas S."/>
        </authorList>
    </citation>
    <scope>NUCLEOTIDE SEQUENCE [LARGE SCALE GENOMIC DNA]</scope>
    <source>
        <strain evidence="2">ATCC 43595 / DSM 2588 / LMG 13176 / NBRC 15968 / NCIMB 11800 / UQM 2034</strain>
    </source>
</reference>
<evidence type="ECO:0000313" key="1">
    <source>
        <dbReference type="EMBL" id="ACU58720.1"/>
    </source>
</evidence>
<sequence>MAIICLPLLCSGIARGQFLMDMIDTTTSVGKGMFSLYQKYDAVRFSGYIQPQFQYATHKGINSYAAGNFPDEVDNRFSLRRGRFRLDYARYNDDHMPMVQFAFQFDGTERGVFIRDFFGRIFENKWDVFSLTAGMFARPISYEVNLSSGDRETPERGRMSQILMRTERDIGAMVSFEPRRPNHPLKFMKIDVGLFNGQGLTATSDFDSHKDIITRWAVKPIKLNSRNWRLSGAVSILYGGMEQFTRNIYRTGLQSGKPAYYVDSTATNMGKIAPRHYYGADMQLRIPNGKGKGATEFRLEYLRGTQTATATTSETPGTIPASGGVNSPLYIRKFDGAYLYYMQNLGNPRDLIVLKYDWYDPNKQAKGKEIGATGSGMSAADIRYNTFGLGYVHYFNPNMKVMLYYDIVKNEGTSLEGYTDDLPDNVFTCRLQYRF</sequence>
<dbReference type="KEGG" id="cpi:Cpin_1222"/>
<dbReference type="Proteomes" id="UP000002215">
    <property type="component" value="Chromosome"/>
</dbReference>
<dbReference type="AlphaFoldDB" id="A0A979G0T7"/>
<dbReference type="EMBL" id="CP001699">
    <property type="protein sequence ID" value="ACU58720.1"/>
    <property type="molecule type" value="Genomic_DNA"/>
</dbReference>
<proteinExistence type="predicted"/>